<evidence type="ECO:0000256" key="5">
    <source>
        <dbReference type="ARBA" id="ARBA00022692"/>
    </source>
</evidence>
<evidence type="ECO:0000256" key="7">
    <source>
        <dbReference type="ARBA" id="ARBA00023065"/>
    </source>
</evidence>
<evidence type="ECO:0000256" key="3">
    <source>
        <dbReference type="ARBA" id="ARBA00022452"/>
    </source>
</evidence>
<feature type="signal peptide" evidence="12">
    <location>
        <begin position="1"/>
        <end position="27"/>
    </location>
</feature>
<reference evidence="14 15" key="1">
    <citation type="journal article" date="2013" name="Biodegradation">
        <title>Occurrence of 4-tert-butylphenol (4-t-BP) biodegradation in an aquatic sample caused by the presence of Spirodela polyrrhiza and isolation of a 4-t-BP-utilizing bacterium.</title>
        <authorList>
            <person name="Ogata Y."/>
            <person name="Toyama T."/>
            <person name="Yu N."/>
            <person name="Wang X."/>
            <person name="Sei K."/>
            <person name="Ike M."/>
        </authorList>
    </citation>
    <scope>NUCLEOTIDE SEQUENCE [LARGE SCALE GENOMIC DNA]</scope>
    <source>
        <strain evidence="14 15">OMI</strain>
    </source>
</reference>
<keyword evidence="5 11" id="KW-0812">Transmembrane</keyword>
<comment type="caution">
    <text evidence="14">The sequence shown here is derived from an EMBL/GenBank/DDBJ whole genome shotgun (WGS) entry which is preliminary data.</text>
</comment>
<dbReference type="AlphaFoldDB" id="A0A292ZKX7"/>
<dbReference type="PROSITE" id="PS52016">
    <property type="entry name" value="TONB_DEPENDENT_REC_3"/>
    <property type="match status" value="1"/>
</dbReference>
<keyword evidence="8" id="KW-0798">TonB box</keyword>
<evidence type="ECO:0000256" key="6">
    <source>
        <dbReference type="ARBA" id="ARBA00023004"/>
    </source>
</evidence>
<dbReference type="Proteomes" id="UP000221538">
    <property type="component" value="Unassembled WGS sequence"/>
</dbReference>
<keyword evidence="4" id="KW-0410">Iron transport</keyword>
<feature type="chain" id="PRO_5012516510" evidence="12">
    <location>
        <begin position="28"/>
        <end position="223"/>
    </location>
</feature>
<keyword evidence="14" id="KW-0675">Receptor</keyword>
<dbReference type="InterPro" id="IPR012910">
    <property type="entry name" value="Plug_dom"/>
</dbReference>
<evidence type="ECO:0000256" key="10">
    <source>
        <dbReference type="ARBA" id="ARBA00023237"/>
    </source>
</evidence>
<keyword evidence="10 11" id="KW-0998">Cell outer membrane</keyword>
<dbReference type="GO" id="GO:0006826">
    <property type="term" value="P:iron ion transport"/>
    <property type="evidence" value="ECO:0007669"/>
    <property type="project" value="UniProtKB-KW"/>
</dbReference>
<evidence type="ECO:0000256" key="12">
    <source>
        <dbReference type="SAM" id="SignalP"/>
    </source>
</evidence>
<dbReference type="InterPro" id="IPR036942">
    <property type="entry name" value="Beta-barrel_TonB_sf"/>
</dbReference>
<keyword evidence="9 11" id="KW-0472">Membrane</keyword>
<keyword evidence="2 11" id="KW-0813">Transport</keyword>
<evidence type="ECO:0000259" key="13">
    <source>
        <dbReference type="Pfam" id="PF07715"/>
    </source>
</evidence>
<dbReference type="Pfam" id="PF07715">
    <property type="entry name" value="Plug"/>
    <property type="match status" value="1"/>
</dbReference>
<keyword evidence="12" id="KW-0732">Signal</keyword>
<comment type="similarity">
    <text evidence="11">Belongs to the TonB-dependent receptor family.</text>
</comment>
<evidence type="ECO:0000256" key="1">
    <source>
        <dbReference type="ARBA" id="ARBA00004571"/>
    </source>
</evidence>
<comment type="subcellular location">
    <subcellularLocation>
        <location evidence="1 11">Cell outer membrane</location>
        <topology evidence="1 11">Multi-pass membrane protein</topology>
    </subcellularLocation>
</comment>
<evidence type="ECO:0000256" key="2">
    <source>
        <dbReference type="ARBA" id="ARBA00022448"/>
    </source>
</evidence>
<evidence type="ECO:0000256" key="9">
    <source>
        <dbReference type="ARBA" id="ARBA00023136"/>
    </source>
</evidence>
<evidence type="ECO:0000256" key="11">
    <source>
        <dbReference type="PROSITE-ProRule" id="PRU01360"/>
    </source>
</evidence>
<feature type="domain" description="TonB-dependent receptor plug" evidence="13">
    <location>
        <begin position="52"/>
        <end position="160"/>
    </location>
</feature>
<dbReference type="RefSeq" id="WP_099186472.1">
    <property type="nucleotide sequence ID" value="NZ_BEWI01000032.1"/>
</dbReference>
<dbReference type="InterPro" id="IPR039426">
    <property type="entry name" value="TonB-dep_rcpt-like"/>
</dbReference>
<dbReference type="Gene3D" id="2.40.170.20">
    <property type="entry name" value="TonB-dependent receptor, beta-barrel domain"/>
    <property type="match status" value="1"/>
</dbReference>
<accession>A0A292ZKX7</accession>
<reference evidence="14 15" key="2">
    <citation type="journal article" date="2013" name="Environ. Sci. Technol.">
        <title>The 4-tert-butylphenol-utilizing bacterium Sphingobium fuliginis OMI can degrade bisphenols via phenolic ring hydroxylation and meta-cleavage pathway.</title>
        <authorList>
            <person name="Ogata Y."/>
            <person name="Goda S."/>
            <person name="Toyama T."/>
            <person name="Sei K."/>
            <person name="Ike M."/>
        </authorList>
    </citation>
    <scope>NUCLEOTIDE SEQUENCE [LARGE SCALE GENOMIC DNA]</scope>
    <source>
        <strain evidence="14 15">OMI</strain>
    </source>
</reference>
<organism evidence="14 15">
    <name type="scientific">Sphingobium fuliginis (strain ATCC 27551)</name>
    <dbReference type="NCBI Taxonomy" id="336203"/>
    <lineage>
        <taxon>Bacteria</taxon>
        <taxon>Pseudomonadati</taxon>
        <taxon>Pseudomonadota</taxon>
        <taxon>Alphaproteobacteria</taxon>
        <taxon>Sphingomonadales</taxon>
        <taxon>Sphingomonadaceae</taxon>
        <taxon>Sphingobium</taxon>
    </lineage>
</organism>
<evidence type="ECO:0000256" key="8">
    <source>
        <dbReference type="ARBA" id="ARBA00023077"/>
    </source>
</evidence>
<keyword evidence="7" id="KW-0406">Ion transport</keyword>
<evidence type="ECO:0000313" key="14">
    <source>
        <dbReference type="EMBL" id="GAY23566.1"/>
    </source>
</evidence>
<keyword evidence="3 11" id="KW-1134">Transmembrane beta strand</keyword>
<protein>
    <submittedName>
        <fullName evidence="14">Outer membrane receptor protein</fullName>
    </submittedName>
</protein>
<dbReference type="PANTHER" id="PTHR32552:SF81">
    <property type="entry name" value="TONB-DEPENDENT OUTER MEMBRANE RECEPTOR"/>
    <property type="match status" value="1"/>
</dbReference>
<dbReference type="SUPFAM" id="SSF56935">
    <property type="entry name" value="Porins"/>
    <property type="match status" value="1"/>
</dbReference>
<name>A0A292ZKX7_SPHSA</name>
<gene>
    <name evidence="14" type="ORF">SFOMI_4144</name>
</gene>
<proteinExistence type="inferred from homology"/>
<sequence length="223" mass="23608">MKARHSLRIAALASAAWGGAVSLPAIAQNETPAFDSGSEIIVTARRREENILDVPVSVTAISSESIARLQANDMSGIQGAVPNVNLVQGRGSTSNSNFFIRGIGQPDALQTFDPAVGTYVDGVYFSRIQGALVNLFDVERVEVLRGPQGTLYGKNTIGGAVNIVSRKPSTTDFKAMGSLTYGSYDTWLANGYVSAPLVQDKLALSIAGVYDKRDGTVTDPLRA</sequence>
<dbReference type="EMBL" id="BEWI01000032">
    <property type="protein sequence ID" value="GAY23566.1"/>
    <property type="molecule type" value="Genomic_DNA"/>
</dbReference>
<dbReference type="PANTHER" id="PTHR32552">
    <property type="entry name" value="FERRICHROME IRON RECEPTOR-RELATED"/>
    <property type="match status" value="1"/>
</dbReference>
<dbReference type="GO" id="GO:0009279">
    <property type="term" value="C:cell outer membrane"/>
    <property type="evidence" value="ECO:0007669"/>
    <property type="project" value="UniProtKB-SubCell"/>
</dbReference>
<evidence type="ECO:0000313" key="15">
    <source>
        <dbReference type="Proteomes" id="UP000221538"/>
    </source>
</evidence>
<keyword evidence="6" id="KW-0408">Iron</keyword>
<evidence type="ECO:0000256" key="4">
    <source>
        <dbReference type="ARBA" id="ARBA00022496"/>
    </source>
</evidence>